<accession>A0A4R3NEB1</accession>
<name>A0A4R3NEB1_9BACI</name>
<dbReference type="EMBL" id="SMAN01000003">
    <property type="protein sequence ID" value="TCT25566.1"/>
    <property type="molecule type" value="Genomic_DNA"/>
</dbReference>
<protein>
    <submittedName>
        <fullName evidence="1">Uncharacterized protein DUF2487</fullName>
    </submittedName>
</protein>
<evidence type="ECO:0000313" key="1">
    <source>
        <dbReference type="EMBL" id="TCT25566.1"/>
    </source>
</evidence>
<dbReference type="InterPro" id="IPR019615">
    <property type="entry name" value="DUF2487"/>
</dbReference>
<comment type="caution">
    <text evidence="1">The sequence shown here is derived from an EMBL/GenBank/DDBJ whole genome shotgun (WGS) entry which is preliminary data.</text>
</comment>
<dbReference type="RefSeq" id="WP_165902057.1">
    <property type="nucleotide sequence ID" value="NZ_SMAN01000003.1"/>
</dbReference>
<proteinExistence type="predicted"/>
<keyword evidence="2" id="KW-1185">Reference proteome</keyword>
<dbReference type="Proteomes" id="UP000294650">
    <property type="component" value="Unassembled WGS sequence"/>
</dbReference>
<reference evidence="1 2" key="1">
    <citation type="submission" date="2019-03" db="EMBL/GenBank/DDBJ databases">
        <title>Genomic Encyclopedia of Type Strains, Phase IV (KMG-IV): sequencing the most valuable type-strain genomes for metagenomic binning, comparative biology and taxonomic classification.</title>
        <authorList>
            <person name="Goeker M."/>
        </authorList>
    </citation>
    <scope>NUCLEOTIDE SEQUENCE [LARGE SCALE GENOMIC DNA]</scope>
    <source>
        <strain evidence="1 2">DSM 25894</strain>
    </source>
</reference>
<sequence length="153" mass="18235">MKWTRQDLKSYIQAKAYVDTVLVPLIPVSFEKMDEDMIAIAFQKEVLDIMVLELEKEFKGRILALPPYIYESIDQDEVRRLNRFTEKMDKLPFRHIFYISFDQGWKVKEKDLDGTLIWIPVAKDGDIHAKVTQNMVKDHIQQIRDLIKNYWNS</sequence>
<dbReference type="Pfam" id="PF10673">
    <property type="entry name" value="DUF2487"/>
    <property type="match status" value="1"/>
</dbReference>
<gene>
    <name evidence="1" type="ORF">EDD68_103121</name>
</gene>
<organism evidence="1 2">
    <name type="scientific">Melghiribacillus thermohalophilus</name>
    <dbReference type="NCBI Taxonomy" id="1324956"/>
    <lineage>
        <taxon>Bacteria</taxon>
        <taxon>Bacillati</taxon>
        <taxon>Bacillota</taxon>
        <taxon>Bacilli</taxon>
        <taxon>Bacillales</taxon>
        <taxon>Bacillaceae</taxon>
        <taxon>Melghiribacillus</taxon>
    </lineage>
</organism>
<dbReference type="AlphaFoldDB" id="A0A4R3NEB1"/>
<evidence type="ECO:0000313" key="2">
    <source>
        <dbReference type="Proteomes" id="UP000294650"/>
    </source>
</evidence>